<sequence>MQAPVSERWHDDMISSWLHTARSRIAQREAVQYPSSNIKPSSDIKHATLQSIAAADRTLSDAQAAHRARLQAEEDAIERAKQEVRDAYAVDDEAIDAARRALRQEHNSLLPVAVFPPEILRIIFTLCSEIEHPWNPKHRSTESRNGWLGVTHVCQRWRNVALEHSSLWAHIPTSLGRVWTDEFLKRAQQVPLVVRSRLLDPWEVRFVAKNMRRTVHLDVVFNSRDKSAQQALSAVGAAPLLHTLNLEVTNAAPLPADFLGWHAPVLHDVRFTAYLIPMPWTLSIFAHITSLHVENTFNPKTYPLDKFLDGLEGMRELERLKMILHNGGADRLPEENRHHRSVTIVKLAYLELITSPRDAMIIISYLSLPAHAVACYNLRLFGELDLPDQFFPLSLASVHCHADSSAESSNAITRLHISTEQPSRALPGAVITARTDDEPPLTMCFSHRNWPGSVALAAIASAHLRELTLDYDPFESQQWLDVGRRMPALRRLVVKGAAAVSVCAALCSVPPILPALAILVLVDVSITAKNGREAEAETIRLLPGNLAARAEAGTRLEVLDVTQCDLDGAWVARAQKKLLGTRVAWNGRAAMPSLGTQAVLTGQLLDTRKVYIDVRM</sequence>
<evidence type="ECO:0000313" key="1">
    <source>
        <dbReference type="EMBL" id="KAI0045908.1"/>
    </source>
</evidence>
<accession>A0ACB8RQX6</accession>
<comment type="caution">
    <text evidence="1">The sequence shown here is derived from an EMBL/GenBank/DDBJ whole genome shotgun (WGS) entry which is preliminary data.</text>
</comment>
<protein>
    <submittedName>
        <fullName evidence="1">Uncharacterized protein</fullName>
    </submittedName>
</protein>
<keyword evidence="2" id="KW-1185">Reference proteome</keyword>
<reference evidence="1" key="1">
    <citation type="submission" date="2021-02" db="EMBL/GenBank/DDBJ databases">
        <authorList>
            <consortium name="DOE Joint Genome Institute"/>
            <person name="Ahrendt S."/>
            <person name="Looney B.P."/>
            <person name="Miyauchi S."/>
            <person name="Morin E."/>
            <person name="Drula E."/>
            <person name="Courty P.E."/>
            <person name="Chicoki N."/>
            <person name="Fauchery L."/>
            <person name="Kohler A."/>
            <person name="Kuo A."/>
            <person name="Labutti K."/>
            <person name="Pangilinan J."/>
            <person name="Lipzen A."/>
            <person name="Riley R."/>
            <person name="Andreopoulos W."/>
            <person name="He G."/>
            <person name="Johnson J."/>
            <person name="Barry K.W."/>
            <person name="Grigoriev I.V."/>
            <person name="Nagy L."/>
            <person name="Hibbett D."/>
            <person name="Henrissat B."/>
            <person name="Matheny P.B."/>
            <person name="Labbe J."/>
            <person name="Martin F."/>
        </authorList>
    </citation>
    <scope>NUCLEOTIDE SEQUENCE</scope>
    <source>
        <strain evidence="1">FP105234-sp</strain>
    </source>
</reference>
<organism evidence="1 2">
    <name type="scientific">Auriscalpium vulgare</name>
    <dbReference type="NCBI Taxonomy" id="40419"/>
    <lineage>
        <taxon>Eukaryota</taxon>
        <taxon>Fungi</taxon>
        <taxon>Dikarya</taxon>
        <taxon>Basidiomycota</taxon>
        <taxon>Agaricomycotina</taxon>
        <taxon>Agaricomycetes</taxon>
        <taxon>Russulales</taxon>
        <taxon>Auriscalpiaceae</taxon>
        <taxon>Auriscalpium</taxon>
    </lineage>
</organism>
<gene>
    <name evidence="1" type="ORF">FA95DRAFT_1596583</name>
</gene>
<dbReference type="EMBL" id="MU275939">
    <property type="protein sequence ID" value="KAI0045908.1"/>
    <property type="molecule type" value="Genomic_DNA"/>
</dbReference>
<dbReference type="Proteomes" id="UP000814033">
    <property type="component" value="Unassembled WGS sequence"/>
</dbReference>
<proteinExistence type="predicted"/>
<evidence type="ECO:0000313" key="2">
    <source>
        <dbReference type="Proteomes" id="UP000814033"/>
    </source>
</evidence>
<reference evidence="1" key="2">
    <citation type="journal article" date="2022" name="New Phytol.">
        <title>Evolutionary transition to the ectomycorrhizal habit in the genomes of a hyperdiverse lineage of mushroom-forming fungi.</title>
        <authorList>
            <person name="Looney B."/>
            <person name="Miyauchi S."/>
            <person name="Morin E."/>
            <person name="Drula E."/>
            <person name="Courty P.E."/>
            <person name="Kohler A."/>
            <person name="Kuo A."/>
            <person name="LaButti K."/>
            <person name="Pangilinan J."/>
            <person name="Lipzen A."/>
            <person name="Riley R."/>
            <person name="Andreopoulos W."/>
            <person name="He G."/>
            <person name="Johnson J."/>
            <person name="Nolan M."/>
            <person name="Tritt A."/>
            <person name="Barry K.W."/>
            <person name="Grigoriev I.V."/>
            <person name="Nagy L.G."/>
            <person name="Hibbett D."/>
            <person name="Henrissat B."/>
            <person name="Matheny P.B."/>
            <person name="Labbe J."/>
            <person name="Martin F.M."/>
        </authorList>
    </citation>
    <scope>NUCLEOTIDE SEQUENCE</scope>
    <source>
        <strain evidence="1">FP105234-sp</strain>
    </source>
</reference>
<name>A0ACB8RQX6_9AGAM</name>